<accession>A0AAF0XGL7</accession>
<feature type="compositionally biased region" description="Basic residues" evidence="5">
    <location>
        <begin position="232"/>
        <end position="242"/>
    </location>
</feature>
<dbReference type="InterPro" id="IPR058746">
    <property type="entry name" value="Znf_RING-type_Topors"/>
</dbReference>
<dbReference type="KEGG" id="dcr:108193428"/>
<feature type="domain" description="RING-type" evidence="6">
    <location>
        <begin position="43"/>
        <end position="86"/>
    </location>
</feature>
<evidence type="ECO:0000256" key="1">
    <source>
        <dbReference type="ARBA" id="ARBA00022723"/>
    </source>
</evidence>
<evidence type="ECO:0000256" key="2">
    <source>
        <dbReference type="ARBA" id="ARBA00022771"/>
    </source>
</evidence>
<sequence>MSAEIEIHGEEITHPFEDLAIQVEGKASGENGNENVKSDHGVCAICLNQIVLQETALVKGCEHAYCVTCILRWATYKDDPTCPQCKHPFEFLNLHRSLDGSINDYMIEESVCLLLRASWFVPMVVECRDEVEDEVDDYYAYEDEEDDLNEVYLGNSSSLRIGNRRWGDNGFVRGGRQEARPVFRPNVQDSGGGSSSREPKNKETMKDTAAMGRRAKRALKREAADKAAAAKHQQRLARLGRT</sequence>
<proteinExistence type="predicted"/>
<dbReference type="Pfam" id="PF13639">
    <property type="entry name" value="zf-RING_2"/>
    <property type="match status" value="1"/>
</dbReference>
<keyword evidence="8" id="KW-1185">Reference proteome</keyword>
<name>A0AAF0XGL7_DAUCS</name>
<feature type="compositionally biased region" description="Basic and acidic residues" evidence="5">
    <location>
        <begin position="197"/>
        <end position="206"/>
    </location>
</feature>
<dbReference type="PROSITE" id="PS00518">
    <property type="entry name" value="ZF_RING_1"/>
    <property type="match status" value="1"/>
</dbReference>
<dbReference type="AlphaFoldDB" id="A0AAF0XGL7"/>
<dbReference type="SMART" id="SM00184">
    <property type="entry name" value="RING"/>
    <property type="match status" value="1"/>
</dbReference>
<feature type="region of interest" description="Disordered" evidence="5">
    <location>
        <begin position="177"/>
        <end position="242"/>
    </location>
</feature>
<dbReference type="Proteomes" id="UP000077755">
    <property type="component" value="Chromosome 7"/>
</dbReference>
<evidence type="ECO:0000313" key="7">
    <source>
        <dbReference type="EMBL" id="WOH07826.1"/>
    </source>
</evidence>
<evidence type="ECO:0000259" key="6">
    <source>
        <dbReference type="PROSITE" id="PS50089"/>
    </source>
</evidence>
<organism evidence="7 8">
    <name type="scientific">Daucus carota subsp. sativus</name>
    <name type="common">Carrot</name>
    <dbReference type="NCBI Taxonomy" id="79200"/>
    <lineage>
        <taxon>Eukaryota</taxon>
        <taxon>Viridiplantae</taxon>
        <taxon>Streptophyta</taxon>
        <taxon>Embryophyta</taxon>
        <taxon>Tracheophyta</taxon>
        <taxon>Spermatophyta</taxon>
        <taxon>Magnoliopsida</taxon>
        <taxon>eudicotyledons</taxon>
        <taxon>Gunneridae</taxon>
        <taxon>Pentapetalae</taxon>
        <taxon>asterids</taxon>
        <taxon>campanulids</taxon>
        <taxon>Apiales</taxon>
        <taxon>Apiaceae</taxon>
        <taxon>Apioideae</taxon>
        <taxon>Scandiceae</taxon>
        <taxon>Daucinae</taxon>
        <taxon>Daucus</taxon>
        <taxon>Daucus sect. Daucus</taxon>
    </lineage>
</organism>
<dbReference type="PROSITE" id="PS50089">
    <property type="entry name" value="ZF_RING_2"/>
    <property type="match status" value="1"/>
</dbReference>
<dbReference type="GO" id="GO:0008270">
    <property type="term" value="F:zinc ion binding"/>
    <property type="evidence" value="ECO:0007669"/>
    <property type="project" value="UniProtKB-KW"/>
</dbReference>
<keyword evidence="1" id="KW-0479">Metal-binding</keyword>
<evidence type="ECO:0000256" key="3">
    <source>
        <dbReference type="ARBA" id="ARBA00022833"/>
    </source>
</evidence>
<reference evidence="7" key="1">
    <citation type="journal article" date="2016" name="Nat. Genet.">
        <title>A high-quality carrot genome assembly provides new insights into carotenoid accumulation and asterid genome evolution.</title>
        <authorList>
            <person name="Iorizzo M."/>
            <person name="Ellison S."/>
            <person name="Senalik D."/>
            <person name="Zeng P."/>
            <person name="Satapoomin P."/>
            <person name="Huang J."/>
            <person name="Bowman M."/>
            <person name="Iovene M."/>
            <person name="Sanseverino W."/>
            <person name="Cavagnaro P."/>
            <person name="Yildiz M."/>
            <person name="Macko-Podgorni A."/>
            <person name="Moranska E."/>
            <person name="Grzebelus E."/>
            <person name="Grzebelus D."/>
            <person name="Ashrafi H."/>
            <person name="Zheng Z."/>
            <person name="Cheng S."/>
            <person name="Spooner D."/>
            <person name="Van Deynze A."/>
            <person name="Simon P."/>
        </authorList>
    </citation>
    <scope>NUCLEOTIDE SEQUENCE</scope>
    <source>
        <tissue evidence="7">Leaf</tissue>
    </source>
</reference>
<dbReference type="CDD" id="cd16574">
    <property type="entry name" value="RING-HC_Topors"/>
    <property type="match status" value="1"/>
</dbReference>
<dbReference type="PANTHER" id="PTHR47361:SF4">
    <property type="entry name" value="RING_U-BOX SUPERFAMILY PROTEIN"/>
    <property type="match status" value="1"/>
</dbReference>
<reference evidence="7" key="2">
    <citation type="submission" date="2022-03" db="EMBL/GenBank/DDBJ databases">
        <title>Draft title - Genomic analysis of global carrot germplasm unveils the trajectory of domestication and the origin of high carotenoid orange carrot.</title>
        <authorList>
            <person name="Iorizzo M."/>
            <person name="Ellison S."/>
            <person name="Senalik D."/>
            <person name="Macko-Podgorni A."/>
            <person name="Grzebelus D."/>
            <person name="Bostan H."/>
            <person name="Rolling W."/>
            <person name="Curaba J."/>
            <person name="Simon P."/>
        </authorList>
    </citation>
    <scope>NUCLEOTIDE SEQUENCE</scope>
    <source>
        <tissue evidence="7">Leaf</tissue>
    </source>
</reference>
<dbReference type="Gene3D" id="3.30.40.10">
    <property type="entry name" value="Zinc/RING finger domain, C3HC4 (zinc finger)"/>
    <property type="match status" value="1"/>
</dbReference>
<evidence type="ECO:0000256" key="5">
    <source>
        <dbReference type="SAM" id="MobiDB-lite"/>
    </source>
</evidence>
<dbReference type="SUPFAM" id="SSF57850">
    <property type="entry name" value="RING/U-box"/>
    <property type="match status" value="1"/>
</dbReference>
<protein>
    <recommendedName>
        <fullName evidence="6">RING-type domain-containing protein</fullName>
    </recommendedName>
</protein>
<dbReference type="EMBL" id="CP093349">
    <property type="protein sequence ID" value="WOH07826.1"/>
    <property type="molecule type" value="Genomic_DNA"/>
</dbReference>
<dbReference type="PANTHER" id="PTHR47361">
    <property type="entry name" value="RING/U-BOX SUPERFAMILY PROTEIN"/>
    <property type="match status" value="1"/>
</dbReference>
<dbReference type="InterPro" id="IPR017907">
    <property type="entry name" value="Znf_RING_CS"/>
</dbReference>
<dbReference type="InterPro" id="IPR013083">
    <property type="entry name" value="Znf_RING/FYVE/PHD"/>
</dbReference>
<gene>
    <name evidence="7" type="ORF">DCAR_0727260</name>
</gene>
<evidence type="ECO:0000256" key="4">
    <source>
        <dbReference type="PROSITE-ProRule" id="PRU00175"/>
    </source>
</evidence>
<dbReference type="InterPro" id="IPR001841">
    <property type="entry name" value="Znf_RING"/>
</dbReference>
<keyword evidence="3" id="KW-0862">Zinc</keyword>
<keyword evidence="2 4" id="KW-0863">Zinc-finger</keyword>
<evidence type="ECO:0000313" key="8">
    <source>
        <dbReference type="Proteomes" id="UP000077755"/>
    </source>
</evidence>